<dbReference type="GO" id="GO:0044384">
    <property type="term" value="C:host outer membrane"/>
    <property type="evidence" value="ECO:0007669"/>
    <property type="project" value="InterPro"/>
</dbReference>
<dbReference type="PANTHER" id="PTHR35892:SF2">
    <property type="entry name" value="OUTER MEMBRANE PROTEIN PAGN"/>
    <property type="match status" value="1"/>
</dbReference>
<dbReference type="Gene3D" id="2.40.160.20">
    <property type="match status" value="1"/>
</dbReference>
<dbReference type="EMBL" id="CP033622">
    <property type="protein sequence ID" value="QIZ52686.1"/>
    <property type="molecule type" value="Genomic_DNA"/>
</dbReference>
<dbReference type="PROSITE" id="PS00695">
    <property type="entry name" value="ENT_VIR_OMP_2"/>
    <property type="match status" value="1"/>
</dbReference>
<keyword evidence="5" id="KW-0472">Membrane</keyword>
<dbReference type="NCBIfam" id="TIGR01414">
    <property type="entry name" value="autotrans_barl"/>
    <property type="match status" value="1"/>
</dbReference>
<sequence>MKKIVLSALLASGLLCGLTAHAGMNTFSVGYAQSKIQGLKNIGGVNVQYRYEVDSVLSLIGSFSYLDGDADVSNRISNDVIRNHADSKYYSFLIGPAYRINPVVSVYALVGTAHVKTDVSSEWFNFESGKGLISQGTQKSTFSSNAFAYGAGVIVNPLENLSVNLGYEGTKADINGDRAINGFTVGVGYRF</sequence>
<proteinExistence type="predicted"/>
<dbReference type="SUPFAM" id="SSF56925">
    <property type="entry name" value="OMPA-like"/>
    <property type="match status" value="1"/>
</dbReference>
<keyword evidence="3" id="KW-0812">Transmembrane</keyword>
<dbReference type="PANTHER" id="PTHR35892">
    <property type="entry name" value="OUTER MEMBRANE PROTEIN PAGN-RELATED"/>
    <property type="match status" value="1"/>
</dbReference>
<gene>
    <name evidence="7" type="ORF">DWG24_19030</name>
</gene>
<dbReference type="InterPro" id="IPR000758">
    <property type="entry name" value="Enterovir_OMP"/>
</dbReference>
<dbReference type="RefSeq" id="WP_168363650.1">
    <property type="nucleotide sequence ID" value="NZ_CP033622.1"/>
</dbReference>
<protein>
    <submittedName>
        <fullName evidence="7">Autotransporter outer membrane beta-barrel domain-containing protein</fullName>
    </submittedName>
</protein>
<evidence type="ECO:0000313" key="8">
    <source>
        <dbReference type="Proteomes" id="UP000500801"/>
    </source>
</evidence>
<dbReference type="InterPro" id="IPR006315">
    <property type="entry name" value="OM_autotransptr_brl_dom"/>
</dbReference>
<accession>A0AAE7D036</accession>
<evidence type="ECO:0000313" key="7">
    <source>
        <dbReference type="EMBL" id="QIZ52686.1"/>
    </source>
</evidence>
<dbReference type="AlphaFoldDB" id="A0AAE7D036"/>
<dbReference type="Pfam" id="PF06316">
    <property type="entry name" value="Ail_Lom"/>
    <property type="match status" value="1"/>
</dbReference>
<feature type="chain" id="PRO_5042268510" evidence="6">
    <location>
        <begin position="23"/>
        <end position="191"/>
    </location>
</feature>
<keyword evidence="4 6" id="KW-0732">Signal</keyword>
<evidence type="ECO:0000256" key="6">
    <source>
        <dbReference type="SAM" id="SignalP"/>
    </source>
</evidence>
<evidence type="ECO:0000256" key="3">
    <source>
        <dbReference type="ARBA" id="ARBA00022692"/>
    </source>
</evidence>
<name>A0AAE7D036_9GAMM</name>
<dbReference type="InterPro" id="IPR051723">
    <property type="entry name" value="Bact_OM_Invasion-Related"/>
</dbReference>
<dbReference type="GO" id="GO:0019867">
    <property type="term" value="C:outer membrane"/>
    <property type="evidence" value="ECO:0007669"/>
    <property type="project" value="InterPro"/>
</dbReference>
<evidence type="ECO:0000256" key="1">
    <source>
        <dbReference type="ARBA" id="ARBA00004141"/>
    </source>
</evidence>
<dbReference type="Proteomes" id="UP000500801">
    <property type="component" value="Chromosome"/>
</dbReference>
<feature type="signal peptide" evidence="6">
    <location>
        <begin position="1"/>
        <end position="22"/>
    </location>
</feature>
<dbReference type="InterPro" id="IPR011250">
    <property type="entry name" value="OMP/PagP_B-barrel"/>
</dbReference>
<evidence type="ECO:0000256" key="4">
    <source>
        <dbReference type="ARBA" id="ARBA00022729"/>
    </source>
</evidence>
<dbReference type="PRINTS" id="PR00316">
    <property type="entry name" value="ENTEROVIROMP"/>
</dbReference>
<reference evidence="7 8" key="1">
    <citation type="submission" date="2018-11" db="EMBL/GenBank/DDBJ databases">
        <title>Complete genome sequence of Dickeya zeae strain CE1 infecting Canna edulis Ker-Gawl. in China.</title>
        <authorList>
            <person name="Zhang J."/>
            <person name="Lin B."/>
            <person name="Shen H."/>
            <person name="Jiang S."/>
            <person name="Pu X."/>
            <person name="Sun D."/>
        </authorList>
    </citation>
    <scope>NUCLEOTIDE SEQUENCE [LARGE SCALE GENOMIC DNA]</scope>
    <source>
        <strain evidence="7 8">CE1</strain>
    </source>
</reference>
<evidence type="ECO:0000256" key="2">
    <source>
        <dbReference type="ARBA" id="ARBA00022452"/>
    </source>
</evidence>
<keyword evidence="2" id="KW-1134">Transmembrane beta strand</keyword>
<organism evidence="7 8">
    <name type="scientific">Dickeya zeae</name>
    <dbReference type="NCBI Taxonomy" id="204042"/>
    <lineage>
        <taxon>Bacteria</taxon>
        <taxon>Pseudomonadati</taxon>
        <taxon>Pseudomonadota</taxon>
        <taxon>Gammaproteobacteria</taxon>
        <taxon>Enterobacterales</taxon>
        <taxon>Pectobacteriaceae</taxon>
        <taxon>Dickeya</taxon>
    </lineage>
</organism>
<evidence type="ECO:0000256" key="5">
    <source>
        <dbReference type="ARBA" id="ARBA00023136"/>
    </source>
</evidence>
<comment type="subcellular location">
    <subcellularLocation>
        <location evidence="1">Membrane</location>
        <topology evidence="1">Multi-pass membrane protein</topology>
    </subcellularLocation>
</comment>